<accession>A0A6M3LHQ5</accession>
<sequence>MNFEEIFSLFRRYYYSKMNFQKILKDFNIEVDVVDATFGDRPKNYDLGIFLTGSDNLRFYEKQLKEKLTEIFNDPKFYDEIRKRKLEEIKQIKKDILKSIPELQKLLNEGELENE</sequence>
<dbReference type="AlphaFoldDB" id="A0A6M3LHQ5"/>
<proteinExistence type="predicted"/>
<gene>
    <name evidence="1" type="ORF">MM415B04548_0005</name>
</gene>
<dbReference type="EMBL" id="MT143083">
    <property type="protein sequence ID" value="QJA92631.1"/>
    <property type="molecule type" value="Genomic_DNA"/>
</dbReference>
<evidence type="ECO:0000313" key="1">
    <source>
        <dbReference type="EMBL" id="QJA92631.1"/>
    </source>
</evidence>
<reference evidence="1" key="1">
    <citation type="submission" date="2020-03" db="EMBL/GenBank/DDBJ databases">
        <title>The deep terrestrial virosphere.</title>
        <authorList>
            <person name="Holmfeldt K."/>
            <person name="Nilsson E."/>
            <person name="Simone D."/>
            <person name="Lopez-Fernandez M."/>
            <person name="Wu X."/>
            <person name="de Brujin I."/>
            <person name="Lundin D."/>
            <person name="Andersson A."/>
            <person name="Bertilsson S."/>
            <person name="Dopson M."/>
        </authorList>
    </citation>
    <scope>NUCLEOTIDE SEQUENCE</scope>
    <source>
        <strain evidence="1">MM415B04548</strain>
    </source>
</reference>
<organism evidence="1">
    <name type="scientific">viral metagenome</name>
    <dbReference type="NCBI Taxonomy" id="1070528"/>
    <lineage>
        <taxon>unclassified sequences</taxon>
        <taxon>metagenomes</taxon>
        <taxon>organismal metagenomes</taxon>
    </lineage>
</organism>
<name>A0A6M3LHQ5_9ZZZZ</name>
<protein>
    <submittedName>
        <fullName evidence="1">Uncharacterized protein</fullName>
    </submittedName>
</protein>